<dbReference type="PANTHER" id="PTHR31680">
    <property type="entry name" value="LONGIFOLIA PROTEIN"/>
    <property type="match status" value="1"/>
</dbReference>
<evidence type="ECO:0000313" key="4">
    <source>
        <dbReference type="EMBL" id="CAK9255844.1"/>
    </source>
</evidence>
<dbReference type="PANTHER" id="PTHR31680:SF4">
    <property type="entry name" value="LONGIFOLIA PROTEIN"/>
    <property type="match status" value="1"/>
</dbReference>
<feature type="domain" description="DUF3741" evidence="3">
    <location>
        <begin position="500"/>
        <end position="520"/>
    </location>
</feature>
<feature type="region of interest" description="Disordered" evidence="1">
    <location>
        <begin position="412"/>
        <end position="459"/>
    </location>
</feature>
<evidence type="ECO:0000259" key="3">
    <source>
        <dbReference type="Pfam" id="PF14383"/>
    </source>
</evidence>
<feature type="compositionally biased region" description="Low complexity" evidence="1">
    <location>
        <begin position="412"/>
        <end position="422"/>
    </location>
</feature>
<dbReference type="Pfam" id="PF14309">
    <property type="entry name" value="DUF4378"/>
    <property type="match status" value="1"/>
</dbReference>
<keyword evidence="5" id="KW-1185">Reference proteome</keyword>
<evidence type="ECO:0000256" key="1">
    <source>
        <dbReference type="SAM" id="MobiDB-lite"/>
    </source>
</evidence>
<feature type="compositionally biased region" description="Polar residues" evidence="1">
    <location>
        <begin position="887"/>
        <end position="899"/>
    </location>
</feature>
<name>A0ABP0VN27_9BRYO</name>
<accession>A0ABP0VN27</accession>
<dbReference type="InterPro" id="IPR025486">
    <property type="entry name" value="DUF4378"/>
</dbReference>
<feature type="compositionally biased region" description="Polar residues" evidence="1">
    <location>
        <begin position="552"/>
        <end position="567"/>
    </location>
</feature>
<dbReference type="InterPro" id="IPR032795">
    <property type="entry name" value="DUF3741-assoc"/>
</dbReference>
<reference evidence="4 5" key="1">
    <citation type="submission" date="2024-02" db="EMBL/GenBank/DDBJ databases">
        <authorList>
            <consortium name="ELIXIR-Norway"/>
            <consortium name="Elixir Norway"/>
        </authorList>
    </citation>
    <scope>NUCLEOTIDE SEQUENCE [LARGE SCALE GENOMIC DNA]</scope>
</reference>
<feature type="compositionally biased region" description="Basic and acidic residues" evidence="1">
    <location>
        <begin position="861"/>
        <end position="872"/>
    </location>
</feature>
<evidence type="ECO:0000259" key="2">
    <source>
        <dbReference type="Pfam" id="PF14309"/>
    </source>
</evidence>
<feature type="region of interest" description="Disordered" evidence="1">
    <location>
        <begin position="223"/>
        <end position="257"/>
    </location>
</feature>
<feature type="region of interest" description="Disordered" evidence="1">
    <location>
        <begin position="279"/>
        <end position="357"/>
    </location>
</feature>
<feature type="compositionally biased region" description="Polar residues" evidence="1">
    <location>
        <begin position="963"/>
        <end position="983"/>
    </location>
</feature>
<dbReference type="Proteomes" id="UP001497444">
    <property type="component" value="Chromosome 1"/>
</dbReference>
<feature type="compositionally biased region" description="Polar residues" evidence="1">
    <location>
        <begin position="1035"/>
        <end position="1054"/>
    </location>
</feature>
<feature type="region of interest" description="Disordered" evidence="1">
    <location>
        <begin position="756"/>
        <end position="783"/>
    </location>
</feature>
<feature type="compositionally biased region" description="Low complexity" evidence="1">
    <location>
        <begin position="320"/>
        <end position="332"/>
    </location>
</feature>
<feature type="region of interest" description="Disordered" evidence="1">
    <location>
        <begin position="955"/>
        <end position="1083"/>
    </location>
</feature>
<dbReference type="Pfam" id="PF14383">
    <property type="entry name" value="VARLMGL"/>
    <property type="match status" value="1"/>
</dbReference>
<feature type="region of interest" description="Disordered" evidence="1">
    <location>
        <begin position="547"/>
        <end position="571"/>
    </location>
</feature>
<dbReference type="EMBL" id="OZ020096">
    <property type="protein sequence ID" value="CAK9255844.1"/>
    <property type="molecule type" value="Genomic_DNA"/>
</dbReference>
<feature type="compositionally biased region" description="Low complexity" evidence="1">
    <location>
        <begin position="286"/>
        <end position="301"/>
    </location>
</feature>
<feature type="region of interest" description="Disordered" evidence="1">
    <location>
        <begin position="97"/>
        <end position="172"/>
    </location>
</feature>
<sequence>MTGIFHLFGRKNGAKKGSGNGHAGSQDPSAIPAYYMFQDVAAVATAAATAQRRVTLDGGLVKPKAGMETPRVDARRASVDNGEVAKVAERNKDAQLLAGNQKPQPARISLDSRPKPGLSFYFKEDAPATKSSAEPVDAKEEEPSGNSFGSGLLQQQQQQQQRNSDSSPLAVSARAASVIKRTVLPAKPEEKEKKTSSRDFRGIFKGSFLRREPKAAVDNITTTNNNINQQQEASPGSSSFKDGIRSRKDSPELPPKEELELSLTLAHLAQDALLADVRDNNQLSGNNRSAESSRSWSNSGRDGLPSQRLTVELREGPHLSSSQNNGNSQVSISDDHHPQSFTSSLGDHGCDPVEGGSMAAPAAQVLDFREMTLMPRGGSGSARRDKDQMFSDGKKGGFSRLMSLDASKVATSSLSSSSSRLSVDGRLEQVSQPSGMLNRLSVDGRDATPPTTHSSKNHSLVGDLAGRHTSHHLPDVETVTDFSQKRERELFWEGNGEGTSYRSRASTVVARLMGLDNLPNFDVVPVPHPGGRSPAREFKQQWKNTHAYAPEESSSLSNFDNFQSINKHPTDELPQLKDASLIQGLNFAVLTPGDKHQQARRNLPSNPLNQFHCESPPVYENTGQQQQTAVSSPKPLPSSPKYNLMEGMPQVLKHAIQHPPPEGFLSGDMDQRLRQLRLRNYIQERKTLKQILEAMRLKGLLHPHSPTVNAKDLKSEGVARSLFKQHKVPQEECSTSLFMKLPSQQVLDLSKYNETPKDTAIRDGGGGGGGGGGVPPVEEEDDEETLNFKDKRLSESVHAERAFNGGASIVVMKPVSVKTASKLPLSLRPCVELPVSEESESMSRTMCASSMPTMLATTQASERDRAKLDRGVSTRNTSARGAMSQKPLRSSSQELKNGLNTKEALPIYARSRHQRTAPAAARTAKVLSDVSELPLHDVTPKGTTRSESYLVTKLRQGKETSPLKPSNNNNSMTKSAFGSTITRVDSGGGKVRAKSTTKDHEDARVATPAARRQLNSGREFERRKVSIEPPPPNVKTLTRSKSDSRLVSNYSERSVSPEPWSRSQTGGKTGENILPRSNNKHTTSGRVVVVREKQQQQEAAVDKSRIPHSIDMELVVGTAAVTKLNANNDNNDDPAKLESAAELLYKGSANQMDSPILERIPISELVVVTSPPFSLLDNCRPKVVKTLPTEKKLLLGHQDKQDKEEEASLWCMLQDSTTTTPCTKSYLMESYRGGNCKVTGSAAASLIARNSAAAATAYGGPKQEEVLVKKPHALKECEGGQLVESAEQPSPVSVLDNTHFQEHEFTPNLELAEANCVSSFHDGIQVVKTERAWATTQERTCNSAVARNLSTTTAHPSEENTLAESADNNPLKDLFIAVARSLDLDDQDSYLNKLTMEIQVPYITDITATIPIAPAAAHSQASLQLVSKDDDRGYVRHIMVVSGVTEEEWSSLNELWPPESGQQIINTFVYDQTEEHLELLEESTNTQNVYLGNVDEEQQQQQQMLNKKRTLNRRILFDSVNDILLRILNRYLNHHPHKWRTMMSTSPCLLRKKSTGEKLVQEVWGEIQEIVSAAACGGDFLCTIFQKDFAQKGEMWLDLSAELGKLGTEMEDLIFDEMLDELVDDMMSQLYIWSNRTDWYNIIRMT</sequence>
<feature type="compositionally biased region" description="Polar residues" evidence="1">
    <location>
        <begin position="449"/>
        <end position="458"/>
    </location>
</feature>
<evidence type="ECO:0008006" key="6">
    <source>
        <dbReference type="Google" id="ProtNLM"/>
    </source>
</evidence>
<proteinExistence type="predicted"/>
<feature type="region of interest" description="Disordered" evidence="1">
    <location>
        <begin position="595"/>
        <end position="639"/>
    </location>
</feature>
<protein>
    <recommendedName>
        <fullName evidence="6">DUF4378 domain-containing protein</fullName>
    </recommendedName>
</protein>
<feature type="compositionally biased region" description="Gly residues" evidence="1">
    <location>
        <begin position="763"/>
        <end position="774"/>
    </location>
</feature>
<feature type="region of interest" description="Disordered" evidence="1">
    <location>
        <begin position="374"/>
        <end position="398"/>
    </location>
</feature>
<feature type="domain" description="DUF4378" evidence="2">
    <location>
        <begin position="1434"/>
        <end position="1621"/>
    </location>
</feature>
<feature type="region of interest" description="Disordered" evidence="1">
    <location>
        <begin position="858"/>
        <end position="899"/>
    </location>
</feature>
<feature type="compositionally biased region" description="Polar residues" evidence="1">
    <location>
        <begin position="621"/>
        <end position="630"/>
    </location>
</feature>
<organism evidence="4 5">
    <name type="scientific">Sphagnum jensenii</name>
    <dbReference type="NCBI Taxonomy" id="128206"/>
    <lineage>
        <taxon>Eukaryota</taxon>
        <taxon>Viridiplantae</taxon>
        <taxon>Streptophyta</taxon>
        <taxon>Embryophyta</taxon>
        <taxon>Bryophyta</taxon>
        <taxon>Sphagnophytina</taxon>
        <taxon>Sphagnopsida</taxon>
        <taxon>Sphagnales</taxon>
        <taxon>Sphagnaceae</taxon>
        <taxon>Sphagnum</taxon>
    </lineage>
</organism>
<gene>
    <name evidence="4" type="ORF">CSSPJE1EN1_LOCUS1322</name>
</gene>
<feature type="compositionally biased region" description="Basic and acidic residues" evidence="1">
    <location>
        <begin position="382"/>
        <end position="395"/>
    </location>
</feature>
<evidence type="ECO:0000313" key="5">
    <source>
        <dbReference type="Proteomes" id="UP001497444"/>
    </source>
</evidence>
<feature type="compositionally biased region" description="Polar residues" evidence="1">
    <location>
        <begin position="144"/>
        <end position="153"/>
    </location>
</feature>
<dbReference type="InterPro" id="IPR033334">
    <property type="entry name" value="LNG1/2"/>
</dbReference>
<feature type="compositionally biased region" description="Basic and acidic residues" evidence="1">
    <location>
        <begin position="242"/>
        <end position="257"/>
    </location>
</feature>